<protein>
    <submittedName>
        <fullName evidence="1">Uncharacterized protein</fullName>
    </submittedName>
</protein>
<name>A0A9P7R9G7_9PEZI</name>
<reference evidence="1" key="1">
    <citation type="submission" date="2021-05" db="EMBL/GenBank/DDBJ databases">
        <title>Comparative genomics of three Colletotrichum scovillei strains and genetic complementation revealed genes involved fungal growth and virulence on chili pepper.</title>
        <authorList>
            <person name="Hsieh D.-K."/>
            <person name="Chuang S.-C."/>
            <person name="Chen C.-Y."/>
            <person name="Chao Y.-T."/>
            <person name="Lu M.-Y.J."/>
            <person name="Lee M.-H."/>
            <person name="Shih M.-C."/>
        </authorList>
    </citation>
    <scope>NUCLEOTIDE SEQUENCE</scope>
    <source>
        <strain evidence="1">Coll-153</strain>
    </source>
</reference>
<dbReference type="Proteomes" id="UP000699042">
    <property type="component" value="Unassembled WGS sequence"/>
</dbReference>
<dbReference type="EMBL" id="JAESDN010000004">
    <property type="protein sequence ID" value="KAG7051354.1"/>
    <property type="molecule type" value="Genomic_DNA"/>
</dbReference>
<gene>
    <name evidence="1" type="ORF">JMJ77_001978</name>
</gene>
<proteinExistence type="predicted"/>
<organism evidence="1 2">
    <name type="scientific">Colletotrichum scovillei</name>
    <dbReference type="NCBI Taxonomy" id="1209932"/>
    <lineage>
        <taxon>Eukaryota</taxon>
        <taxon>Fungi</taxon>
        <taxon>Dikarya</taxon>
        <taxon>Ascomycota</taxon>
        <taxon>Pezizomycotina</taxon>
        <taxon>Sordariomycetes</taxon>
        <taxon>Hypocreomycetidae</taxon>
        <taxon>Glomerellales</taxon>
        <taxon>Glomerellaceae</taxon>
        <taxon>Colletotrichum</taxon>
        <taxon>Colletotrichum acutatum species complex</taxon>
    </lineage>
</organism>
<evidence type="ECO:0000313" key="1">
    <source>
        <dbReference type="EMBL" id="KAG7051354.1"/>
    </source>
</evidence>
<accession>A0A9P7R9G7</accession>
<comment type="caution">
    <text evidence="1">The sequence shown here is derived from an EMBL/GenBank/DDBJ whole genome shotgun (WGS) entry which is preliminary data.</text>
</comment>
<feature type="non-terminal residue" evidence="1">
    <location>
        <position position="44"/>
    </location>
</feature>
<dbReference type="AlphaFoldDB" id="A0A9P7R9G7"/>
<evidence type="ECO:0000313" key="2">
    <source>
        <dbReference type="Proteomes" id="UP000699042"/>
    </source>
</evidence>
<keyword evidence="2" id="KW-1185">Reference proteome</keyword>
<feature type="non-terminal residue" evidence="1">
    <location>
        <position position="1"/>
    </location>
</feature>
<sequence length="44" mass="5277">RERWCSSNLRRRPDRTRPGRCLRRRCGADRRSWSDGRCPEMAAS</sequence>